<dbReference type="SMART" id="SM00388">
    <property type="entry name" value="HisKA"/>
    <property type="match status" value="1"/>
</dbReference>
<proteinExistence type="predicted"/>
<sequence>MSSIVDPFRLSAPDLFASERERPVRLKTMLLLRWFAAAGQVAAALAAWYIWDLRFNVTLVGVAIGASVLLNLVCMALFDATRMLSEREAAGMITFDMLQLGIVLFLTGGLHNPFALLLLPPVTISATVMRLKITLPLGGLTLAVITALLLWYQPILSEEGRPMMLPQTWIVGFWMALMIGTIFLTLYAYRVTAEMAELSEALSATQLALAREQKLTDLGGVVAATAHELGTPLATIKLTAAELASELRDTPSLPPELVEDARLIAQSADRCRDILRGMGRAGNEDMQVRAAPVMAVLREAAEPHLARGKQVKFIAPPGRDRRQPQIWRRPEVIHGLRNLIQNAVDFAEREVRVEADWTETDIWLRISDDGRGFPPAVLARIGEPMQRRRRPPGEVQRRPGYEGMGLGLFIAKTLLERSGGRLGFANGALAGGPQMHGAAVTVRWSRLVLEAPSTGPLGPNLPLVG</sequence>
<feature type="transmembrane region" description="Helical" evidence="10">
    <location>
        <begin position="131"/>
        <end position="152"/>
    </location>
</feature>
<evidence type="ECO:0000256" key="4">
    <source>
        <dbReference type="ARBA" id="ARBA00022475"/>
    </source>
</evidence>
<feature type="transmembrane region" description="Helical" evidence="10">
    <location>
        <begin position="164"/>
        <end position="189"/>
    </location>
</feature>
<dbReference type="InterPro" id="IPR050980">
    <property type="entry name" value="2C_sensor_his_kinase"/>
</dbReference>
<keyword evidence="7" id="KW-0547">Nucleotide-binding</keyword>
<evidence type="ECO:0000256" key="3">
    <source>
        <dbReference type="ARBA" id="ARBA00012438"/>
    </source>
</evidence>
<dbReference type="InterPro" id="IPR036890">
    <property type="entry name" value="HATPase_C_sf"/>
</dbReference>
<evidence type="ECO:0000256" key="1">
    <source>
        <dbReference type="ARBA" id="ARBA00000085"/>
    </source>
</evidence>
<evidence type="ECO:0000256" key="10">
    <source>
        <dbReference type="SAM" id="Phobius"/>
    </source>
</evidence>
<dbReference type="RefSeq" id="WP_163895814.1">
    <property type="nucleotide sequence ID" value="NZ_JAAFYS010000004.1"/>
</dbReference>
<comment type="subcellular location">
    <subcellularLocation>
        <location evidence="2">Cell membrane</location>
        <topology evidence="2">Multi-pass membrane protein</topology>
    </subcellularLocation>
</comment>
<keyword evidence="9" id="KW-0067">ATP-binding</keyword>
<keyword evidence="13" id="KW-1185">Reference proteome</keyword>
<evidence type="ECO:0000313" key="13">
    <source>
        <dbReference type="Proteomes" id="UP000474757"/>
    </source>
</evidence>
<dbReference type="PANTHER" id="PTHR44936:SF10">
    <property type="entry name" value="SENSOR PROTEIN RSTB"/>
    <property type="match status" value="1"/>
</dbReference>
<dbReference type="Pfam" id="PF02518">
    <property type="entry name" value="HATPase_c"/>
    <property type="match status" value="1"/>
</dbReference>
<keyword evidence="4" id="KW-1003">Cell membrane</keyword>
<dbReference type="GO" id="GO:0005524">
    <property type="term" value="F:ATP binding"/>
    <property type="evidence" value="ECO:0007669"/>
    <property type="project" value="UniProtKB-KW"/>
</dbReference>
<dbReference type="EMBL" id="JAAGAB010000004">
    <property type="protein sequence ID" value="NDV02654.1"/>
    <property type="molecule type" value="Genomic_DNA"/>
</dbReference>
<dbReference type="NCBIfam" id="NF033792">
    <property type="entry name" value="ActS_PrrB_HisK"/>
    <property type="match status" value="1"/>
</dbReference>
<feature type="transmembrane region" description="Helical" evidence="10">
    <location>
        <begin position="90"/>
        <end position="111"/>
    </location>
</feature>
<keyword evidence="10" id="KW-0472">Membrane</keyword>
<dbReference type="GO" id="GO:0000155">
    <property type="term" value="F:phosphorelay sensor kinase activity"/>
    <property type="evidence" value="ECO:0007669"/>
    <property type="project" value="InterPro"/>
</dbReference>
<evidence type="ECO:0000256" key="7">
    <source>
        <dbReference type="ARBA" id="ARBA00022741"/>
    </source>
</evidence>
<dbReference type="Gene3D" id="3.30.565.10">
    <property type="entry name" value="Histidine kinase-like ATPase, C-terminal domain"/>
    <property type="match status" value="1"/>
</dbReference>
<dbReference type="EC" id="2.7.13.3" evidence="3"/>
<dbReference type="InterPro" id="IPR036097">
    <property type="entry name" value="HisK_dim/P_sf"/>
</dbReference>
<reference evidence="12 13" key="1">
    <citation type="submission" date="2020-02" db="EMBL/GenBank/DDBJ databases">
        <title>Pseudoroseicyclus tamarix, sp. nov., isolated from offshore sediment of a Tamarix chinensis forest.</title>
        <authorList>
            <person name="Gai Y."/>
        </authorList>
    </citation>
    <scope>NUCLEOTIDE SEQUENCE [LARGE SCALE GENOMIC DNA]</scope>
    <source>
        <strain evidence="12 13">CLL3-39</strain>
    </source>
</reference>
<name>A0A6B2K294_9RHOB</name>
<evidence type="ECO:0000256" key="5">
    <source>
        <dbReference type="ARBA" id="ARBA00022553"/>
    </source>
</evidence>
<dbReference type="InterPro" id="IPR004358">
    <property type="entry name" value="Sig_transdc_His_kin-like_C"/>
</dbReference>
<dbReference type="GO" id="GO:0005886">
    <property type="term" value="C:plasma membrane"/>
    <property type="evidence" value="ECO:0007669"/>
    <property type="project" value="UniProtKB-SubCell"/>
</dbReference>
<dbReference type="SUPFAM" id="SSF55874">
    <property type="entry name" value="ATPase domain of HSP90 chaperone/DNA topoisomerase II/histidine kinase"/>
    <property type="match status" value="1"/>
</dbReference>
<keyword evidence="8 12" id="KW-0418">Kinase</keyword>
<comment type="catalytic activity">
    <reaction evidence="1">
        <text>ATP + protein L-histidine = ADP + protein N-phospho-L-histidine.</text>
        <dbReference type="EC" id="2.7.13.3"/>
    </reaction>
</comment>
<dbReference type="PRINTS" id="PR00344">
    <property type="entry name" value="BCTRLSENSOR"/>
</dbReference>
<dbReference type="PROSITE" id="PS50109">
    <property type="entry name" value="HIS_KIN"/>
    <property type="match status" value="1"/>
</dbReference>
<evidence type="ECO:0000259" key="11">
    <source>
        <dbReference type="PROSITE" id="PS50109"/>
    </source>
</evidence>
<feature type="transmembrane region" description="Helical" evidence="10">
    <location>
        <begin position="30"/>
        <end position="51"/>
    </location>
</feature>
<dbReference type="Proteomes" id="UP000474757">
    <property type="component" value="Unassembled WGS sequence"/>
</dbReference>
<dbReference type="SUPFAM" id="SSF47384">
    <property type="entry name" value="Homodimeric domain of signal transducing histidine kinase"/>
    <property type="match status" value="1"/>
</dbReference>
<dbReference type="PANTHER" id="PTHR44936">
    <property type="entry name" value="SENSOR PROTEIN CREC"/>
    <property type="match status" value="1"/>
</dbReference>
<keyword evidence="5" id="KW-0597">Phosphoprotein</keyword>
<dbReference type="InterPro" id="IPR047770">
    <property type="entry name" value="RegB"/>
</dbReference>
<evidence type="ECO:0000256" key="2">
    <source>
        <dbReference type="ARBA" id="ARBA00004651"/>
    </source>
</evidence>
<keyword evidence="6" id="KW-0808">Transferase</keyword>
<accession>A0A6B2K294</accession>
<dbReference type="NCBIfam" id="NF045988">
    <property type="entry name" value="HisKinRegBRhodob"/>
    <property type="match status" value="1"/>
</dbReference>
<gene>
    <name evidence="12" type="ORF">GZA08_16935</name>
</gene>
<protein>
    <recommendedName>
        <fullName evidence="3">histidine kinase</fullName>
        <ecNumber evidence="3">2.7.13.3</ecNumber>
    </recommendedName>
</protein>
<dbReference type="CDD" id="cd00082">
    <property type="entry name" value="HisKA"/>
    <property type="match status" value="1"/>
</dbReference>
<dbReference type="Pfam" id="PF00512">
    <property type="entry name" value="HisKA"/>
    <property type="match status" value="1"/>
</dbReference>
<dbReference type="AlphaFoldDB" id="A0A6B2K294"/>
<dbReference type="InterPro" id="IPR003594">
    <property type="entry name" value="HATPase_dom"/>
</dbReference>
<dbReference type="SMART" id="SM00387">
    <property type="entry name" value="HATPase_c"/>
    <property type="match status" value="1"/>
</dbReference>
<evidence type="ECO:0000256" key="6">
    <source>
        <dbReference type="ARBA" id="ARBA00022679"/>
    </source>
</evidence>
<organism evidence="12 13">
    <name type="scientific">Pseudoroseicyclus tamaricis</name>
    <dbReference type="NCBI Taxonomy" id="2705421"/>
    <lineage>
        <taxon>Bacteria</taxon>
        <taxon>Pseudomonadati</taxon>
        <taxon>Pseudomonadota</taxon>
        <taxon>Alphaproteobacteria</taxon>
        <taxon>Rhodobacterales</taxon>
        <taxon>Paracoccaceae</taxon>
        <taxon>Pseudoroseicyclus</taxon>
    </lineage>
</organism>
<comment type="caution">
    <text evidence="12">The sequence shown here is derived from an EMBL/GenBank/DDBJ whole genome shotgun (WGS) entry which is preliminary data.</text>
</comment>
<keyword evidence="10" id="KW-1133">Transmembrane helix</keyword>
<evidence type="ECO:0000313" key="12">
    <source>
        <dbReference type="EMBL" id="NDV02654.1"/>
    </source>
</evidence>
<evidence type="ECO:0000256" key="9">
    <source>
        <dbReference type="ARBA" id="ARBA00022840"/>
    </source>
</evidence>
<evidence type="ECO:0000256" key="8">
    <source>
        <dbReference type="ARBA" id="ARBA00022777"/>
    </source>
</evidence>
<keyword evidence="10" id="KW-0812">Transmembrane</keyword>
<feature type="domain" description="Histidine kinase" evidence="11">
    <location>
        <begin position="224"/>
        <end position="448"/>
    </location>
</feature>
<dbReference type="InterPro" id="IPR005467">
    <property type="entry name" value="His_kinase_dom"/>
</dbReference>
<dbReference type="Gene3D" id="1.10.287.130">
    <property type="match status" value="1"/>
</dbReference>
<dbReference type="InterPro" id="IPR003661">
    <property type="entry name" value="HisK_dim/P_dom"/>
</dbReference>
<feature type="transmembrane region" description="Helical" evidence="10">
    <location>
        <begin position="57"/>
        <end position="78"/>
    </location>
</feature>